<reference evidence="2" key="2">
    <citation type="journal article" date="2015" name="Fish Shellfish Immunol.">
        <title>Early steps in the European eel (Anguilla anguilla)-Vibrio vulnificus interaction in the gills: Role of the RtxA13 toxin.</title>
        <authorList>
            <person name="Callol A."/>
            <person name="Pajuelo D."/>
            <person name="Ebbesson L."/>
            <person name="Teles M."/>
            <person name="MacKenzie S."/>
            <person name="Amaro C."/>
        </authorList>
    </citation>
    <scope>NUCLEOTIDE SEQUENCE</scope>
</reference>
<reference evidence="2" key="1">
    <citation type="submission" date="2014-11" db="EMBL/GenBank/DDBJ databases">
        <authorList>
            <person name="Amaro Gonzalez C."/>
        </authorList>
    </citation>
    <scope>NUCLEOTIDE SEQUENCE</scope>
</reference>
<dbReference type="AlphaFoldDB" id="A0A0E9SHB2"/>
<protein>
    <submittedName>
        <fullName evidence="2">Uncharacterized protein</fullName>
    </submittedName>
</protein>
<accession>A0A0E9SHB2</accession>
<organism evidence="2">
    <name type="scientific">Anguilla anguilla</name>
    <name type="common">European freshwater eel</name>
    <name type="synonym">Muraena anguilla</name>
    <dbReference type="NCBI Taxonomy" id="7936"/>
    <lineage>
        <taxon>Eukaryota</taxon>
        <taxon>Metazoa</taxon>
        <taxon>Chordata</taxon>
        <taxon>Craniata</taxon>
        <taxon>Vertebrata</taxon>
        <taxon>Euteleostomi</taxon>
        <taxon>Actinopterygii</taxon>
        <taxon>Neopterygii</taxon>
        <taxon>Teleostei</taxon>
        <taxon>Anguilliformes</taxon>
        <taxon>Anguillidae</taxon>
        <taxon>Anguilla</taxon>
    </lineage>
</organism>
<name>A0A0E9SHB2_ANGAN</name>
<proteinExistence type="predicted"/>
<sequence>MITPNGLFECDKRHHLSGIPPTSKVRSKWLHSS</sequence>
<evidence type="ECO:0000256" key="1">
    <source>
        <dbReference type="SAM" id="MobiDB-lite"/>
    </source>
</evidence>
<evidence type="ECO:0000313" key="2">
    <source>
        <dbReference type="EMBL" id="JAH40657.1"/>
    </source>
</evidence>
<feature type="region of interest" description="Disordered" evidence="1">
    <location>
        <begin position="13"/>
        <end position="33"/>
    </location>
</feature>
<dbReference type="EMBL" id="GBXM01067920">
    <property type="protein sequence ID" value="JAH40657.1"/>
    <property type="molecule type" value="Transcribed_RNA"/>
</dbReference>